<keyword evidence="1" id="KW-0319">Glycerol metabolism</keyword>
<comment type="caution">
    <text evidence="2">The sequence shown here is derived from an EMBL/GenBank/DDBJ whole genome shotgun (WGS) entry which is preliminary data.</text>
</comment>
<keyword evidence="1" id="KW-0694">RNA-binding</keyword>
<reference evidence="3" key="1">
    <citation type="journal article" date="2019" name="Int. J. Syst. Evol. Microbiol.">
        <title>The Global Catalogue of Microorganisms (GCM) 10K type strain sequencing project: providing services to taxonomists for standard genome sequencing and annotation.</title>
        <authorList>
            <consortium name="The Broad Institute Genomics Platform"/>
            <consortium name="The Broad Institute Genome Sequencing Center for Infectious Disease"/>
            <person name="Wu L."/>
            <person name="Ma J."/>
        </authorList>
    </citation>
    <scope>NUCLEOTIDE SEQUENCE [LARGE SCALE GENOMIC DNA]</scope>
    <source>
        <strain evidence="3">KACC 14058</strain>
    </source>
</reference>
<dbReference type="InterPro" id="IPR013785">
    <property type="entry name" value="Aldolase_TIM"/>
</dbReference>
<keyword evidence="1" id="KW-0804">Transcription</keyword>
<evidence type="ECO:0000313" key="3">
    <source>
        <dbReference type="Proteomes" id="UP001595880"/>
    </source>
</evidence>
<dbReference type="PANTHER" id="PTHR35787">
    <property type="entry name" value="GLYCEROL UPTAKE OPERON ANTITERMINATOR REGULATORY PROTEIN"/>
    <property type="match status" value="1"/>
</dbReference>
<dbReference type="PANTHER" id="PTHR35787:SF1">
    <property type="entry name" value="GLYCEROL UPTAKE OPERON ANTITERMINATOR REGULATORY PROTEIN"/>
    <property type="match status" value="1"/>
</dbReference>
<evidence type="ECO:0000313" key="2">
    <source>
        <dbReference type="EMBL" id="MFC4388744.1"/>
    </source>
</evidence>
<dbReference type="RefSeq" id="WP_390199997.1">
    <property type="nucleotide sequence ID" value="NZ_JBHSDV010000004.1"/>
</dbReference>
<dbReference type="PIRSF" id="PIRSF016897">
    <property type="entry name" value="GlpP"/>
    <property type="match status" value="1"/>
</dbReference>
<dbReference type="InterPro" id="IPR006699">
    <property type="entry name" value="GlpP"/>
</dbReference>
<gene>
    <name evidence="2" type="ORF">ACFOZ1_13165</name>
</gene>
<evidence type="ECO:0000256" key="1">
    <source>
        <dbReference type="PIRNR" id="PIRNR016897"/>
    </source>
</evidence>
<dbReference type="Proteomes" id="UP001595880">
    <property type="component" value="Unassembled WGS sequence"/>
</dbReference>
<organism evidence="2 3">
    <name type="scientific">Gracilibacillus marinus</name>
    <dbReference type="NCBI Taxonomy" id="630535"/>
    <lineage>
        <taxon>Bacteria</taxon>
        <taxon>Bacillati</taxon>
        <taxon>Bacillota</taxon>
        <taxon>Bacilli</taxon>
        <taxon>Bacillales</taxon>
        <taxon>Bacillaceae</taxon>
        <taxon>Gracilibacillus</taxon>
    </lineage>
</organism>
<dbReference type="Pfam" id="PF04309">
    <property type="entry name" value="G3P_antiterm"/>
    <property type="match status" value="1"/>
</dbReference>
<accession>A0ABV8VYH1</accession>
<dbReference type="Gene3D" id="3.20.20.70">
    <property type="entry name" value="Aldolase class I"/>
    <property type="match status" value="1"/>
</dbReference>
<dbReference type="EMBL" id="JBHSDV010000004">
    <property type="protein sequence ID" value="MFC4388744.1"/>
    <property type="molecule type" value="Genomic_DNA"/>
</dbReference>
<dbReference type="SUPFAM" id="SSF110391">
    <property type="entry name" value="GlpP-like"/>
    <property type="match status" value="1"/>
</dbReference>
<keyword evidence="1" id="KW-0805">Transcription regulation</keyword>
<keyword evidence="3" id="KW-1185">Reference proteome</keyword>
<sequence>MELKGVLPAIRKMKDFEKVLESDLKHVIFLDTRISQLYRLVRLAKQANKQILIHADLISGLKVDQYGMEYLIREVKVDGVISTRNSVVSLAKKNNIIAIQRLFALDSLALQNNIKLVKQSKPDYIEVLPGIIPSVINEVAVATEVPIIAGGLIRNRDQIDEALASGAVAITTSNNELWQV</sequence>
<name>A0ABV8VYH1_9BACI</name>
<protein>
    <recommendedName>
        <fullName evidence="1">Glycerol uptake operon antiterminator regulatory protein</fullName>
    </recommendedName>
</protein>
<comment type="function">
    <text evidence="1">Regulates expression of the glpD operon. In the presence of glycerol 3-phosphate (G3P) causes antitermination of transcription of glpD at the inverted repeat of the leader region to enhance its transcription. Binds and stabilizes glpD leader mRNA.</text>
</comment>
<proteinExistence type="predicted"/>